<dbReference type="InterPro" id="IPR029058">
    <property type="entry name" value="AB_hydrolase_fold"/>
</dbReference>
<dbReference type="PANTHER" id="PTHR44845">
    <property type="entry name" value="CARRIER DOMAIN-CONTAINING PROTEIN"/>
    <property type="match status" value="1"/>
</dbReference>
<dbReference type="PROSITE" id="PS00012">
    <property type="entry name" value="PHOSPHOPANTETHEINE"/>
    <property type="match status" value="1"/>
</dbReference>
<evidence type="ECO:0000256" key="1">
    <source>
        <dbReference type="ARBA" id="ARBA00001957"/>
    </source>
</evidence>
<dbReference type="Gene3D" id="1.10.1200.10">
    <property type="entry name" value="ACP-like"/>
    <property type="match status" value="1"/>
</dbReference>
<reference evidence="5" key="1">
    <citation type="submission" date="2020-01" db="EMBL/GenBank/DDBJ databases">
        <authorList>
            <person name="Meier V. D."/>
            <person name="Meier V D."/>
        </authorList>
    </citation>
    <scope>NUCLEOTIDE SEQUENCE</scope>
    <source>
        <strain evidence="5">HLG_WM_MAG_05</strain>
    </source>
</reference>
<dbReference type="PANTHER" id="PTHR44845:SF7">
    <property type="entry name" value="PLIPASTATIN SYNTHASE SUBUNIT D"/>
    <property type="match status" value="1"/>
</dbReference>
<dbReference type="SMART" id="SM00823">
    <property type="entry name" value="PKS_PP"/>
    <property type="match status" value="1"/>
</dbReference>
<proteinExistence type="predicted"/>
<dbReference type="Pfam" id="PF00501">
    <property type="entry name" value="AMP-binding"/>
    <property type="match status" value="1"/>
</dbReference>
<dbReference type="PROSITE" id="PS00455">
    <property type="entry name" value="AMP_BINDING"/>
    <property type="match status" value="1"/>
</dbReference>
<evidence type="ECO:0000259" key="4">
    <source>
        <dbReference type="PROSITE" id="PS50075"/>
    </source>
</evidence>
<keyword evidence="3" id="KW-0597">Phosphoprotein</keyword>
<dbReference type="InterPro" id="IPR000873">
    <property type="entry name" value="AMP-dep_synth/lig_dom"/>
</dbReference>
<dbReference type="InterPro" id="IPR045851">
    <property type="entry name" value="AMP-bd_C_sf"/>
</dbReference>
<dbReference type="Gene3D" id="3.40.50.1820">
    <property type="entry name" value="alpha/beta hydrolase"/>
    <property type="match status" value="1"/>
</dbReference>
<comment type="cofactor">
    <cofactor evidence="1">
        <name>pantetheine 4'-phosphate</name>
        <dbReference type="ChEBI" id="CHEBI:47942"/>
    </cofactor>
</comment>
<dbReference type="SUPFAM" id="SSF47336">
    <property type="entry name" value="ACP-like"/>
    <property type="match status" value="1"/>
</dbReference>
<sequence length="744" mass="84751">LDRSEWMIIAILGVLKAGGAYLPIDPQYPEDRTTYMLEDSGATIILHDTANRVNANNYKSLLSYGIIDVQTFSLSTMEHLTNLKIINHVDNLAYVIYTSGSTGKPKGVMLAHRGAVNRIAWMQKKYALDTSDTILQKTPFSFDVSVWELLLPMMYGVKLVFAKPNGHKDNEYLLRLIKKESISFIHFVPSMLSVMLQHSALHTCDSLKNIVCSGEALSLDTVNTFHSNNTKNLIKLHNLYGPTEASIDVTSFYCDKDRDLKSIPIGKAIANTKLYILNQNKEILPIGSIGELYIAGDGLARGYLNKPELTEQVFINHPSLGRIYKTGDMAKYQEDGNIEYLGRVDDQVKIKGFRVELGEIENVISSFDGISDSLVKLYNEQLVAYVIGEKKGLKEYLLDKLPNYMIPLYFLELEQFPLTSNGKVDKKNLPNPKKNEHPKVYRVANTSTEIEVAKIFAETLQVEKISIESNFFDLGGDSLNAINLISHANRVFSKKVQLSHIFNYPTIELFAQALDKIQVEKETTKNYTIFNPDKQHALFIFPTIIATIDHAFLDQMSKYLIDYKIYAFDFIIEENRIVEYAKMVNTLEDEFVFFGYSSGGSLAYEVIKEMEKFKYKLPKKLISLDSWRINKLNYIPADFRVLMIDKAKRHGLSASECHKIVTYMDMIDSTINMGQINVDIDYISDALKSKDEIEKRHEEWASLTTQKVRSFSGFGEHEDMVKKSFLIKNCELIKTSLLDSKFKE</sequence>
<accession>A0A6S6SFG9</accession>
<dbReference type="InterPro" id="IPR006162">
    <property type="entry name" value="Ppantetheine_attach_site"/>
</dbReference>
<keyword evidence="2" id="KW-0596">Phosphopantetheine</keyword>
<dbReference type="InterPro" id="IPR020806">
    <property type="entry name" value="PKS_PP-bd"/>
</dbReference>
<dbReference type="InterPro" id="IPR042099">
    <property type="entry name" value="ANL_N_sf"/>
</dbReference>
<dbReference type="Gene3D" id="3.30.300.30">
    <property type="match status" value="1"/>
</dbReference>
<dbReference type="SUPFAM" id="SSF56801">
    <property type="entry name" value="Acetyl-CoA synthetase-like"/>
    <property type="match status" value="1"/>
</dbReference>
<feature type="non-terminal residue" evidence="5">
    <location>
        <position position="1"/>
    </location>
</feature>
<dbReference type="Gene3D" id="3.40.50.12780">
    <property type="entry name" value="N-terminal domain of ligase-like"/>
    <property type="match status" value="1"/>
</dbReference>
<evidence type="ECO:0000313" key="5">
    <source>
        <dbReference type="EMBL" id="CAA6802042.1"/>
    </source>
</evidence>
<dbReference type="InterPro" id="IPR020845">
    <property type="entry name" value="AMP-binding_CS"/>
</dbReference>
<dbReference type="AlphaFoldDB" id="A0A6S6SFG9"/>
<dbReference type="FunFam" id="3.40.50.980:FF:000002">
    <property type="entry name" value="Enterobactin synthetase component F"/>
    <property type="match status" value="1"/>
</dbReference>
<evidence type="ECO:0000256" key="3">
    <source>
        <dbReference type="ARBA" id="ARBA00022553"/>
    </source>
</evidence>
<dbReference type="InterPro" id="IPR009081">
    <property type="entry name" value="PP-bd_ACP"/>
</dbReference>
<protein>
    <submittedName>
        <fullName evidence="5">Amino acid adenylation domain protein</fullName>
    </submittedName>
</protein>
<dbReference type="NCBIfam" id="TIGR01733">
    <property type="entry name" value="AA-adenyl-dom"/>
    <property type="match status" value="1"/>
</dbReference>
<dbReference type="EMBL" id="CACVAU010000006">
    <property type="protein sequence ID" value="CAA6802042.1"/>
    <property type="molecule type" value="Genomic_DNA"/>
</dbReference>
<dbReference type="InterPro" id="IPR036736">
    <property type="entry name" value="ACP-like_sf"/>
</dbReference>
<dbReference type="PROSITE" id="PS50075">
    <property type="entry name" value="CARRIER"/>
    <property type="match status" value="1"/>
</dbReference>
<dbReference type="InterPro" id="IPR010071">
    <property type="entry name" value="AA_adenyl_dom"/>
</dbReference>
<dbReference type="PRINTS" id="PR00154">
    <property type="entry name" value="AMPBINDING"/>
</dbReference>
<feature type="domain" description="Carrier" evidence="4">
    <location>
        <begin position="443"/>
        <end position="518"/>
    </location>
</feature>
<evidence type="ECO:0000256" key="2">
    <source>
        <dbReference type="ARBA" id="ARBA00022450"/>
    </source>
</evidence>
<dbReference type="CDD" id="cd05930">
    <property type="entry name" value="A_NRPS"/>
    <property type="match status" value="1"/>
</dbReference>
<dbReference type="InterPro" id="IPR020459">
    <property type="entry name" value="AMP-binding"/>
</dbReference>
<dbReference type="Pfam" id="PF00550">
    <property type="entry name" value="PP-binding"/>
    <property type="match status" value="1"/>
</dbReference>
<name>A0A6S6SFG9_9BACT</name>
<dbReference type="SUPFAM" id="SSF53474">
    <property type="entry name" value="alpha/beta-Hydrolases"/>
    <property type="match status" value="1"/>
</dbReference>
<gene>
    <name evidence="5" type="ORF">HELGO_WM10505</name>
</gene>
<organism evidence="5">
    <name type="scientific">uncultured Sulfurovum sp</name>
    <dbReference type="NCBI Taxonomy" id="269237"/>
    <lineage>
        <taxon>Bacteria</taxon>
        <taxon>Pseudomonadati</taxon>
        <taxon>Campylobacterota</taxon>
        <taxon>Epsilonproteobacteria</taxon>
        <taxon>Campylobacterales</taxon>
        <taxon>Sulfurovaceae</taxon>
        <taxon>Sulfurovum</taxon>
        <taxon>environmental samples</taxon>
    </lineage>
</organism>
<dbReference type="Gene3D" id="1.10.287.490">
    <property type="entry name" value="Helix hairpin bin"/>
    <property type="match status" value="1"/>
</dbReference>
<dbReference type="GO" id="GO:0031177">
    <property type="term" value="F:phosphopantetheine binding"/>
    <property type="evidence" value="ECO:0007669"/>
    <property type="project" value="InterPro"/>
</dbReference>